<reference evidence="1 2" key="1">
    <citation type="submission" date="2020-08" db="EMBL/GenBank/DDBJ databases">
        <title>Sequencing the genomes of 1000 actinobacteria strains.</title>
        <authorList>
            <person name="Klenk H.-P."/>
        </authorList>
    </citation>
    <scope>NUCLEOTIDE SEQUENCE [LARGE SCALE GENOMIC DNA]</scope>
    <source>
        <strain evidence="1 2">DSM 44551</strain>
    </source>
</reference>
<dbReference type="Gene3D" id="2.30.110.10">
    <property type="entry name" value="Electron Transport, Fmn-binding Protein, Chain A"/>
    <property type="match status" value="1"/>
</dbReference>
<dbReference type="EMBL" id="JACHDB010000001">
    <property type="protein sequence ID" value="MBB5434749.1"/>
    <property type="molecule type" value="Genomic_DNA"/>
</dbReference>
<dbReference type="Proteomes" id="UP000572635">
    <property type="component" value="Unassembled WGS sequence"/>
</dbReference>
<dbReference type="InterPro" id="IPR012349">
    <property type="entry name" value="Split_barrel_FMN-bd"/>
</dbReference>
<proteinExistence type="predicted"/>
<keyword evidence="2" id="KW-1185">Reference proteome</keyword>
<sequence length="155" mass="17196">MSGERWDRRLFTAANRVVRPVLRSRLHPLFGGLMLVGYTGARTGREYEIPVSCHLRGPGEVWAFGARTGWVTNLRGGREVRLRIRGREFRAEGTAVEEPEEVGALLAELVREYGTRSLRGRALGLPWGREPTAEELAGAGGRTRIARFRVLADGG</sequence>
<organism evidence="1 2">
    <name type="scientific">Nocardiopsis composta</name>
    <dbReference type="NCBI Taxonomy" id="157465"/>
    <lineage>
        <taxon>Bacteria</taxon>
        <taxon>Bacillati</taxon>
        <taxon>Actinomycetota</taxon>
        <taxon>Actinomycetes</taxon>
        <taxon>Streptosporangiales</taxon>
        <taxon>Nocardiopsidaceae</taxon>
        <taxon>Nocardiopsis</taxon>
    </lineage>
</organism>
<dbReference type="AlphaFoldDB" id="A0A7W8QQR3"/>
<dbReference type="RefSeq" id="WP_184395667.1">
    <property type="nucleotide sequence ID" value="NZ_BAAAJD010000207.1"/>
</dbReference>
<evidence type="ECO:0000313" key="2">
    <source>
        <dbReference type="Proteomes" id="UP000572635"/>
    </source>
</evidence>
<gene>
    <name evidence="1" type="ORF">HDA36_004833</name>
</gene>
<protein>
    <recommendedName>
        <fullName evidence="3">Deazaflavin-dependent oxidoreductase, nitroreductase family</fullName>
    </recommendedName>
</protein>
<name>A0A7W8QQR3_9ACTN</name>
<evidence type="ECO:0008006" key="3">
    <source>
        <dbReference type="Google" id="ProtNLM"/>
    </source>
</evidence>
<comment type="caution">
    <text evidence="1">The sequence shown here is derived from an EMBL/GenBank/DDBJ whole genome shotgun (WGS) entry which is preliminary data.</text>
</comment>
<evidence type="ECO:0000313" key="1">
    <source>
        <dbReference type="EMBL" id="MBB5434749.1"/>
    </source>
</evidence>
<accession>A0A7W8QQR3</accession>